<gene>
    <name evidence="3" type="ORF">FC774_15910</name>
    <name evidence="4" type="ORF">FDB51_14520</name>
</gene>
<dbReference type="InterPro" id="IPR006674">
    <property type="entry name" value="HD_domain"/>
</dbReference>
<evidence type="ECO:0000313" key="3">
    <source>
        <dbReference type="EMBL" id="NFF89337.1"/>
    </source>
</evidence>
<dbReference type="EMBL" id="SWVK01000022">
    <property type="protein sequence ID" value="NFN36308.1"/>
    <property type="molecule type" value="Genomic_DNA"/>
</dbReference>
<dbReference type="Proteomes" id="UP000473681">
    <property type="component" value="Unassembled WGS sequence"/>
</dbReference>
<dbReference type="AlphaFoldDB" id="A0A0L9YCN0"/>
<dbReference type="SMART" id="SM00471">
    <property type="entry name" value="HDc"/>
    <property type="match status" value="2"/>
</dbReference>
<evidence type="ECO:0000313" key="5">
    <source>
        <dbReference type="Proteomes" id="UP000473681"/>
    </source>
</evidence>
<dbReference type="PROSITE" id="PS51831">
    <property type="entry name" value="HD"/>
    <property type="match status" value="1"/>
</dbReference>
<dbReference type="Pfam" id="PF13487">
    <property type="entry name" value="HD_5"/>
    <property type="match status" value="1"/>
</dbReference>
<reference evidence="5 6" key="1">
    <citation type="submission" date="2019-04" db="EMBL/GenBank/DDBJ databases">
        <title>Genome sequencing of Clostridium botulinum Groups I-IV and Clostridium butyricum.</title>
        <authorList>
            <person name="Brunt J."/>
            <person name="Van Vliet A.H.M."/>
            <person name="Stringer S.C."/>
            <person name="Carter A.T."/>
            <person name="Peck M.W."/>
        </authorList>
    </citation>
    <scope>NUCLEOTIDE SEQUENCE [LARGE SCALE GENOMIC DNA]</scope>
    <source>
        <strain evidence="3 6">1605</strain>
        <strain evidence="4 5">CB-K-33E</strain>
    </source>
</reference>
<dbReference type="NCBIfam" id="TIGR00277">
    <property type="entry name" value="HDIG"/>
    <property type="match status" value="1"/>
</dbReference>
<dbReference type="Pfam" id="PF01966">
    <property type="entry name" value="HD"/>
    <property type="match status" value="1"/>
</dbReference>
<dbReference type="InterPro" id="IPR006675">
    <property type="entry name" value="HDIG_dom"/>
</dbReference>
<evidence type="ECO:0000259" key="2">
    <source>
        <dbReference type="PROSITE" id="PS51832"/>
    </source>
</evidence>
<organism evidence="3 6">
    <name type="scientific">Clostridium botulinum</name>
    <dbReference type="NCBI Taxonomy" id="1491"/>
    <lineage>
        <taxon>Bacteria</taxon>
        <taxon>Bacillati</taxon>
        <taxon>Bacillota</taxon>
        <taxon>Clostridia</taxon>
        <taxon>Eubacteriales</taxon>
        <taxon>Clostridiaceae</taxon>
        <taxon>Clostridium</taxon>
    </lineage>
</organism>
<dbReference type="Proteomes" id="UP000476820">
    <property type="component" value="Unassembled WGS sequence"/>
</dbReference>
<dbReference type="RefSeq" id="WP_012451210.1">
    <property type="nucleotide sequence ID" value="NZ_CP010520.1"/>
</dbReference>
<dbReference type="EMBL" id="SWOV01000062">
    <property type="protein sequence ID" value="NFF89337.1"/>
    <property type="molecule type" value="Genomic_DNA"/>
</dbReference>
<proteinExistence type="predicted"/>
<protein>
    <submittedName>
        <fullName evidence="3">HD domain-containing protein</fullName>
    </submittedName>
</protein>
<dbReference type="CDD" id="cd00077">
    <property type="entry name" value="HDc"/>
    <property type="match status" value="1"/>
</dbReference>
<dbReference type="SUPFAM" id="SSF109604">
    <property type="entry name" value="HD-domain/PDEase-like"/>
    <property type="match status" value="2"/>
</dbReference>
<evidence type="ECO:0000313" key="4">
    <source>
        <dbReference type="EMBL" id="NFN36308.1"/>
    </source>
</evidence>
<evidence type="ECO:0000313" key="6">
    <source>
        <dbReference type="Proteomes" id="UP000476820"/>
    </source>
</evidence>
<dbReference type="OrthoDB" id="9804747at2"/>
<evidence type="ECO:0000259" key="1">
    <source>
        <dbReference type="PROSITE" id="PS51831"/>
    </source>
</evidence>
<dbReference type="PANTHER" id="PTHR43155">
    <property type="entry name" value="CYCLIC DI-GMP PHOSPHODIESTERASE PA4108-RELATED"/>
    <property type="match status" value="1"/>
</dbReference>
<comment type="caution">
    <text evidence="3">The sequence shown here is derived from an EMBL/GenBank/DDBJ whole genome shotgun (WGS) entry which is preliminary data.</text>
</comment>
<name>A0A0L9YCN0_CLOBO</name>
<dbReference type="PANTHER" id="PTHR43155:SF2">
    <property type="entry name" value="CYCLIC DI-GMP PHOSPHODIESTERASE PA4108"/>
    <property type="match status" value="1"/>
</dbReference>
<dbReference type="PROSITE" id="PS51832">
    <property type="entry name" value="HD_GYP"/>
    <property type="match status" value="1"/>
</dbReference>
<feature type="domain" description="HD" evidence="1">
    <location>
        <begin position="220"/>
        <end position="341"/>
    </location>
</feature>
<feature type="domain" description="HD-GYP" evidence="2">
    <location>
        <begin position="198"/>
        <end position="393"/>
    </location>
</feature>
<sequence length="414" mass="47837">MRKVTLKDVIIIMQRAFNAMDKRLLDHGEKVSYILLKLLQADGKYTEDEILKLCTVAIFHDIGAYKVSERNKLLDIDSIAPMNHAIYGSLFIKYFSPVSDLYKVVLGHHFTAKEIKEKDSENIPNEALLLGLADYISLVHLRHDKIEESLIENKIKEYKKENINLYLKASETVDFNKKLIDNTYKDELIRFFDKKSISREEIIAYVKMLTYAIDFRSESTVKHTIIVQAVSYEIAGLLNFDYDLCVKIKLSAMIHDIGKIATPINILEKPGKLTEGEFEIMKDHAIIGYKILSNLDIDDVRDIAMAHHEKLDGTGYPFRLKAEQISREARIVAIADIFSALMGVRSYKDEFSKDRIIEILKNMANSNKIDYNIVQLVIENYEYIVERVKKETDDLIKIYENIKSEYVDLLSTFL</sequence>
<dbReference type="InterPro" id="IPR037522">
    <property type="entry name" value="HD_GYP_dom"/>
</dbReference>
<dbReference type="InterPro" id="IPR003607">
    <property type="entry name" value="HD/PDEase_dom"/>
</dbReference>
<accession>A0A0L9YCN0</accession>
<dbReference type="Gene3D" id="1.10.3210.10">
    <property type="entry name" value="Hypothetical protein af1432"/>
    <property type="match status" value="2"/>
</dbReference>